<dbReference type="GO" id="GO:0051011">
    <property type="term" value="F:microtubule minus-end binding"/>
    <property type="evidence" value="ECO:0007669"/>
    <property type="project" value="TreeGrafter"/>
</dbReference>
<dbReference type="GO" id="GO:0031023">
    <property type="term" value="P:microtubule organizing center organization"/>
    <property type="evidence" value="ECO:0007669"/>
    <property type="project" value="TreeGrafter"/>
</dbReference>
<dbReference type="PANTHER" id="PTHR14352">
    <property type="entry name" value="HAUS AUGMIN-LIKE COMPLEX SUBUNIT 7"/>
    <property type="match status" value="1"/>
</dbReference>
<accession>A0A8D3DBN2</accession>
<name>A0A8D3DBN2_SCOMX</name>
<dbReference type="GO" id="GO:0051225">
    <property type="term" value="P:spindle assembly"/>
    <property type="evidence" value="ECO:0007669"/>
    <property type="project" value="TreeGrafter"/>
</dbReference>
<dbReference type="Ensembl" id="ENSSMAT00000075401.1">
    <property type="protein sequence ID" value="ENSSMAP00000056941.1"/>
    <property type="gene ID" value="ENSSMAG00000031967.1"/>
</dbReference>
<feature type="signal peptide" evidence="1">
    <location>
        <begin position="1"/>
        <end position="29"/>
    </location>
</feature>
<keyword evidence="1" id="KW-0732">Signal</keyword>
<feature type="chain" id="PRO_5034785858" evidence="1">
    <location>
        <begin position="30"/>
        <end position="108"/>
    </location>
</feature>
<protein>
    <submittedName>
        <fullName evidence="2">Uncharacterized protein</fullName>
    </submittedName>
</protein>
<dbReference type="AlphaFoldDB" id="A0A8D3DBN2"/>
<dbReference type="GeneTree" id="ENSGT01120000272711"/>
<dbReference type="GO" id="GO:0070652">
    <property type="term" value="C:HAUS complex"/>
    <property type="evidence" value="ECO:0007669"/>
    <property type="project" value="TreeGrafter"/>
</dbReference>
<evidence type="ECO:0000313" key="2">
    <source>
        <dbReference type="Ensembl" id="ENSSMAP00000056941.1"/>
    </source>
</evidence>
<reference evidence="2" key="1">
    <citation type="submission" date="2023-05" db="EMBL/GenBank/DDBJ databases">
        <title>High-quality long-read genome of Scophthalmus maximus.</title>
        <authorList>
            <person name="Lien S."/>
            <person name="Martinez P."/>
        </authorList>
    </citation>
    <scope>NUCLEOTIDE SEQUENCE [LARGE SCALE GENOMIC DNA]</scope>
</reference>
<dbReference type="PANTHER" id="PTHR14352:SF2">
    <property type="entry name" value="HAUS AUGMIN-LIKE COMPLEX SUBUNIT 7"/>
    <property type="match status" value="1"/>
</dbReference>
<evidence type="ECO:0000256" key="1">
    <source>
        <dbReference type="SAM" id="SignalP"/>
    </source>
</evidence>
<proteinExistence type="predicted"/>
<organism evidence="2 3">
    <name type="scientific">Scophthalmus maximus</name>
    <name type="common">Turbot</name>
    <name type="synonym">Psetta maxima</name>
    <dbReference type="NCBI Taxonomy" id="52904"/>
    <lineage>
        <taxon>Eukaryota</taxon>
        <taxon>Metazoa</taxon>
        <taxon>Chordata</taxon>
        <taxon>Craniata</taxon>
        <taxon>Vertebrata</taxon>
        <taxon>Euteleostomi</taxon>
        <taxon>Actinopterygii</taxon>
        <taxon>Neopterygii</taxon>
        <taxon>Teleostei</taxon>
        <taxon>Neoteleostei</taxon>
        <taxon>Acanthomorphata</taxon>
        <taxon>Carangaria</taxon>
        <taxon>Pleuronectiformes</taxon>
        <taxon>Pleuronectoidei</taxon>
        <taxon>Scophthalmidae</taxon>
        <taxon>Scophthalmus</taxon>
    </lineage>
</organism>
<dbReference type="InterPro" id="IPR029711">
    <property type="entry name" value="Haus7-like"/>
</dbReference>
<evidence type="ECO:0000313" key="3">
    <source>
        <dbReference type="Proteomes" id="UP000694558"/>
    </source>
</evidence>
<dbReference type="Proteomes" id="UP000694558">
    <property type="component" value="Chromosome 11"/>
</dbReference>
<sequence>SSTAYPGSGRGGIDIYNSIFLLCLVFVEAASCPLVEGLYLQETDSMLQLLCTPSQHRTDILAWICSRWNKLHRTSPQMALLGQELMLCRAVDLDLIRVRVCIKLCGCD</sequence>
<reference evidence="2" key="2">
    <citation type="submission" date="2025-08" db="UniProtKB">
        <authorList>
            <consortium name="Ensembl"/>
        </authorList>
    </citation>
    <scope>IDENTIFICATION</scope>
</reference>